<dbReference type="KEGG" id="tml:GSTUM_00006664001"/>
<dbReference type="AlphaFoldDB" id="D5GEY9"/>
<feature type="compositionally biased region" description="Basic and acidic residues" evidence="1">
    <location>
        <begin position="516"/>
        <end position="528"/>
    </location>
</feature>
<dbReference type="InParanoid" id="D5GEY9"/>
<dbReference type="STRING" id="656061.D5GEY9"/>
<dbReference type="GeneID" id="9188620"/>
<reference evidence="2 3" key="1">
    <citation type="journal article" date="2010" name="Nature">
        <title>Perigord black truffle genome uncovers evolutionary origins and mechanisms of symbiosis.</title>
        <authorList>
            <person name="Martin F."/>
            <person name="Kohler A."/>
            <person name="Murat C."/>
            <person name="Balestrini R."/>
            <person name="Coutinho P.M."/>
            <person name="Jaillon O."/>
            <person name="Montanini B."/>
            <person name="Morin E."/>
            <person name="Noel B."/>
            <person name="Percudani R."/>
            <person name="Porcel B."/>
            <person name="Rubini A."/>
            <person name="Amicucci A."/>
            <person name="Amselem J."/>
            <person name="Anthouard V."/>
            <person name="Arcioni S."/>
            <person name="Artiguenave F."/>
            <person name="Aury J.M."/>
            <person name="Ballario P."/>
            <person name="Bolchi A."/>
            <person name="Brenna A."/>
            <person name="Brun A."/>
            <person name="Buee M."/>
            <person name="Cantarel B."/>
            <person name="Chevalier G."/>
            <person name="Couloux A."/>
            <person name="Da Silva C."/>
            <person name="Denoeud F."/>
            <person name="Duplessis S."/>
            <person name="Ghignone S."/>
            <person name="Hilselberger B."/>
            <person name="Iotti M."/>
            <person name="Marcais B."/>
            <person name="Mello A."/>
            <person name="Miranda M."/>
            <person name="Pacioni G."/>
            <person name="Quesneville H."/>
            <person name="Riccioni C."/>
            <person name="Ruotolo R."/>
            <person name="Splivallo R."/>
            <person name="Stocchi V."/>
            <person name="Tisserant E."/>
            <person name="Viscomi A.R."/>
            <person name="Zambonelli A."/>
            <person name="Zampieri E."/>
            <person name="Henrissat B."/>
            <person name="Lebrun M.H."/>
            <person name="Paolocci F."/>
            <person name="Bonfante P."/>
            <person name="Ottonello S."/>
            <person name="Wincker P."/>
        </authorList>
    </citation>
    <scope>NUCLEOTIDE SEQUENCE [LARGE SCALE GENOMIC DNA]</scope>
    <source>
        <strain evidence="2 3">Mel28</strain>
    </source>
</reference>
<gene>
    <name evidence="2" type="ORF">GSTUM_00006664001</name>
</gene>
<dbReference type="EMBL" id="FN430197">
    <property type="protein sequence ID" value="CAZ83082.1"/>
    <property type="molecule type" value="Genomic_DNA"/>
</dbReference>
<dbReference type="CDD" id="cd07040">
    <property type="entry name" value="HP"/>
    <property type="match status" value="1"/>
</dbReference>
<evidence type="ECO:0000256" key="1">
    <source>
        <dbReference type="SAM" id="MobiDB-lite"/>
    </source>
</evidence>
<accession>D5GEY9</accession>
<evidence type="ECO:0000313" key="2">
    <source>
        <dbReference type="EMBL" id="CAZ83082.1"/>
    </source>
</evidence>
<dbReference type="RefSeq" id="XP_002838891.1">
    <property type="nucleotide sequence ID" value="XM_002838845.1"/>
</dbReference>
<proteinExistence type="predicted"/>
<dbReference type="Proteomes" id="UP000006911">
    <property type="component" value="Unassembled WGS sequence"/>
</dbReference>
<dbReference type="InterPro" id="IPR029033">
    <property type="entry name" value="His_PPase_superfam"/>
</dbReference>
<protein>
    <submittedName>
        <fullName evidence="2">(Perigord truffle) hypothetical protein</fullName>
    </submittedName>
</protein>
<dbReference type="PANTHER" id="PTHR16469">
    <property type="entry name" value="UBIQUITIN-ASSOCIATED AND SH3 DOMAIN-CONTAINING BA-RELATED"/>
    <property type="match status" value="1"/>
</dbReference>
<name>D5GEY9_TUBMM</name>
<feature type="compositionally biased region" description="Polar residues" evidence="1">
    <location>
        <begin position="531"/>
        <end position="540"/>
    </location>
</feature>
<organism evidence="2 3">
    <name type="scientific">Tuber melanosporum (strain Mel28)</name>
    <name type="common">Perigord black truffle</name>
    <dbReference type="NCBI Taxonomy" id="656061"/>
    <lineage>
        <taxon>Eukaryota</taxon>
        <taxon>Fungi</taxon>
        <taxon>Dikarya</taxon>
        <taxon>Ascomycota</taxon>
        <taxon>Pezizomycotina</taxon>
        <taxon>Pezizomycetes</taxon>
        <taxon>Pezizales</taxon>
        <taxon>Tuberaceae</taxon>
        <taxon>Tuber</taxon>
    </lineage>
</organism>
<sequence>MPFSKSAPSHIFIVRHGARLDMADAQWQLTSPTPYDTPLTYGGWTQSRSVGVRIATLIGNQLDHPSSPLMAGGKGEAKRKRKRAKKVRVVIHSSPFLRCIQTSVSIAAGMAQHHHQEVTNAHFVAEHPIEPTTEARSKFQFTKPLLRLDSWLGEWLAEDYYVDITPPPPTCLLIGTAKADYIRPSSASGIPVAPVTNASPLYNLSSLTTSLPTTFTGGYVPPSPTWAISNHGKIPTGYVSHAKEYVEFDLGWDSSKLGSGAEYAEEWASMHTRFKNGWKKLLWYHSSEDPKMTTSPTRWKRATEISFSETKEKKTSSSTATVTAVDPNTTRGSTGGNPTPPLSDGEGGAEEEDMEEEIQTVLILVTHGAGCNALIGAITHQPVLIDIGISSLTMAVRRDLDPDPPPYPTNNTKTFHHHSTSAPTSGEIPTPPVQYDLKITANNDHLRTSTPLSTPPVSPNLRYGLNSLAPIGNFTLSGSGVGSMSRVFGNNTVRRSASSVGPLGSGNHRGLWSGRSGRESRPDSREEFTPLSLSGSSFTSAVDEGSDDGSSGSVTGLWDASGWERKRRWTVSRSGVPG</sequence>
<feature type="region of interest" description="Disordered" evidence="1">
    <location>
        <begin position="495"/>
        <end position="557"/>
    </location>
</feature>
<dbReference type="eggNOG" id="KOG3734">
    <property type="taxonomic scope" value="Eukaryota"/>
</dbReference>
<dbReference type="SUPFAM" id="SSF53254">
    <property type="entry name" value="Phosphoglycerate mutase-like"/>
    <property type="match status" value="1"/>
</dbReference>
<dbReference type="HOGENOM" id="CLU_018502_1_0_1"/>
<keyword evidence="3" id="KW-1185">Reference proteome</keyword>
<dbReference type="InterPro" id="IPR051710">
    <property type="entry name" value="Phosphatase_SH3-domain"/>
</dbReference>
<feature type="region of interest" description="Disordered" evidence="1">
    <location>
        <begin position="308"/>
        <end position="354"/>
    </location>
</feature>
<feature type="region of interest" description="Disordered" evidence="1">
    <location>
        <begin position="65"/>
        <end position="84"/>
    </location>
</feature>
<evidence type="ECO:0000313" key="3">
    <source>
        <dbReference type="Proteomes" id="UP000006911"/>
    </source>
</evidence>
<dbReference type="PANTHER" id="PTHR16469:SF27">
    <property type="entry name" value="UBIQUITIN-ASSOCIATED AND SH3 DOMAIN-CONTAINING BA-RELATED"/>
    <property type="match status" value="1"/>
</dbReference>
<dbReference type="OMA" id="ISHGAIC"/>
<dbReference type="Gene3D" id="3.40.50.1240">
    <property type="entry name" value="Phosphoglycerate mutase-like"/>
    <property type="match status" value="1"/>
</dbReference>